<evidence type="ECO:0000256" key="4">
    <source>
        <dbReference type="ARBA" id="ARBA00022454"/>
    </source>
</evidence>
<dbReference type="GO" id="GO:0003677">
    <property type="term" value="F:DNA binding"/>
    <property type="evidence" value="ECO:0007669"/>
    <property type="project" value="UniProtKB-KW"/>
</dbReference>
<feature type="region of interest" description="Disordered" evidence="15">
    <location>
        <begin position="36"/>
        <end position="69"/>
    </location>
</feature>
<comment type="subcellular location">
    <subcellularLocation>
        <location evidence="2">Chromosome</location>
    </subcellularLocation>
    <subcellularLocation>
        <location evidence="1">Nucleus</location>
    </subcellularLocation>
</comment>
<dbReference type="CDD" id="cd22910">
    <property type="entry name" value="HFD_H2B"/>
    <property type="match status" value="1"/>
</dbReference>
<keyword evidence="18" id="KW-1185">Reference proteome</keyword>
<dbReference type="Proteomes" id="UP000322234">
    <property type="component" value="Unassembled WGS sequence"/>
</dbReference>
<keyword evidence="11" id="KW-0238">DNA-binding</keyword>
<dbReference type="InterPro" id="IPR007125">
    <property type="entry name" value="H2A/H2B/H3"/>
</dbReference>
<keyword evidence="6" id="KW-1017">Isopeptide bond</keyword>
<dbReference type="GO" id="GO:0005634">
    <property type="term" value="C:nucleus"/>
    <property type="evidence" value="ECO:0007669"/>
    <property type="project" value="UniProtKB-SubCell"/>
</dbReference>
<evidence type="ECO:0000256" key="12">
    <source>
        <dbReference type="ARBA" id="ARBA00023242"/>
    </source>
</evidence>
<keyword evidence="13" id="KW-0544">Nucleosome core</keyword>
<dbReference type="SUPFAM" id="SSF47113">
    <property type="entry name" value="Histone-fold"/>
    <property type="match status" value="1"/>
</dbReference>
<comment type="caution">
    <text evidence="17">The sequence shown here is derived from an EMBL/GenBank/DDBJ whole genome shotgun (WGS) entry which is preliminary data.</text>
</comment>
<dbReference type="InterPro" id="IPR009072">
    <property type="entry name" value="Histone-fold"/>
</dbReference>
<keyword evidence="12" id="KW-0539">Nucleus</keyword>
<evidence type="ECO:0000256" key="2">
    <source>
        <dbReference type="ARBA" id="ARBA00004286"/>
    </source>
</evidence>
<evidence type="ECO:0000256" key="15">
    <source>
        <dbReference type="SAM" id="MobiDB-lite"/>
    </source>
</evidence>
<evidence type="ECO:0000313" key="17">
    <source>
        <dbReference type="EMBL" id="MXQ89131.1"/>
    </source>
</evidence>
<dbReference type="FunFam" id="1.10.20.10:FF:000003">
    <property type="entry name" value="Histone H2B"/>
    <property type="match status" value="1"/>
</dbReference>
<dbReference type="InterPro" id="IPR000558">
    <property type="entry name" value="Histone_H2B"/>
</dbReference>
<dbReference type="AlphaFoldDB" id="A0A6B0RJJ7"/>
<evidence type="ECO:0000259" key="16">
    <source>
        <dbReference type="Pfam" id="PF00125"/>
    </source>
</evidence>
<evidence type="ECO:0000256" key="7">
    <source>
        <dbReference type="ARBA" id="ARBA00022553"/>
    </source>
</evidence>
<accession>A0A6B0RJJ7</accession>
<evidence type="ECO:0000256" key="5">
    <source>
        <dbReference type="ARBA" id="ARBA00022481"/>
    </source>
</evidence>
<feature type="domain" description="Core Histone H2A/H2B/H3" evidence="16">
    <location>
        <begin position="53"/>
        <end position="134"/>
    </location>
</feature>
<evidence type="ECO:0000313" key="18">
    <source>
        <dbReference type="Proteomes" id="UP000322234"/>
    </source>
</evidence>
<dbReference type="SMART" id="SM00427">
    <property type="entry name" value="H2B"/>
    <property type="match status" value="1"/>
</dbReference>
<dbReference type="PRINTS" id="PR00621">
    <property type="entry name" value="HISTONEH2B"/>
</dbReference>
<keyword evidence="7" id="KW-0597">Phosphoprotein</keyword>
<keyword evidence="10" id="KW-0007">Acetylation</keyword>
<keyword evidence="9" id="KW-0832">Ubl conjugation</keyword>
<sequence>MRRELDLKLVSFFNLVCTENIFLRVKDDRQMSDTLGYVQSAPGPKKGSKKALTKAQKKDGKKRKRSRKESYSVYVYKVLQQVHQDTGISSKAMGIMNSFVNDIFEHIAGEASHMVHYNKRSTITSREIQIAVRLLLPGELAKQAMSEGTKAVTKYASSK</sequence>
<reference evidence="17" key="1">
    <citation type="submission" date="2019-10" db="EMBL/GenBank/DDBJ databases">
        <title>The sequence and de novo assembly of the wild yak genome.</title>
        <authorList>
            <person name="Liu Y."/>
        </authorList>
    </citation>
    <scope>NUCLEOTIDE SEQUENCE [LARGE SCALE GENOMIC DNA]</scope>
    <source>
        <strain evidence="17">WY2019</strain>
    </source>
</reference>
<dbReference type="PANTHER" id="PTHR23428">
    <property type="entry name" value="HISTONE H2B"/>
    <property type="match status" value="1"/>
</dbReference>
<evidence type="ECO:0000256" key="6">
    <source>
        <dbReference type="ARBA" id="ARBA00022499"/>
    </source>
</evidence>
<keyword evidence="4" id="KW-0158">Chromosome</keyword>
<comment type="similarity">
    <text evidence="3">Belongs to the histone H2B family.</text>
</comment>
<dbReference type="GO" id="GO:0030527">
    <property type="term" value="F:structural constituent of chromatin"/>
    <property type="evidence" value="ECO:0007669"/>
    <property type="project" value="InterPro"/>
</dbReference>
<evidence type="ECO:0000256" key="14">
    <source>
        <dbReference type="ARBA" id="ARBA00023278"/>
    </source>
</evidence>
<proteinExistence type="inferred from homology"/>
<dbReference type="GO" id="GO:0046982">
    <property type="term" value="F:protein heterodimerization activity"/>
    <property type="evidence" value="ECO:0007669"/>
    <property type="project" value="InterPro"/>
</dbReference>
<evidence type="ECO:0000256" key="8">
    <source>
        <dbReference type="ARBA" id="ARBA00022765"/>
    </source>
</evidence>
<keyword evidence="5" id="KW-0488">Methylation</keyword>
<protein>
    <recommendedName>
        <fullName evidence="16">Core Histone H2A/H2B/H3 domain-containing protein</fullName>
    </recommendedName>
</protein>
<evidence type="ECO:0000256" key="1">
    <source>
        <dbReference type="ARBA" id="ARBA00004123"/>
    </source>
</evidence>
<dbReference type="Pfam" id="PF00125">
    <property type="entry name" value="Histone"/>
    <property type="match status" value="1"/>
</dbReference>
<name>A0A6B0RJJ7_9CETA</name>
<dbReference type="EMBL" id="VBQZ03000053">
    <property type="protein sequence ID" value="MXQ89131.1"/>
    <property type="molecule type" value="Genomic_DNA"/>
</dbReference>
<evidence type="ECO:0000256" key="11">
    <source>
        <dbReference type="ARBA" id="ARBA00023125"/>
    </source>
</evidence>
<dbReference type="Gene3D" id="1.10.20.10">
    <property type="entry name" value="Histone, subunit A"/>
    <property type="match status" value="1"/>
</dbReference>
<evidence type="ECO:0000256" key="13">
    <source>
        <dbReference type="ARBA" id="ARBA00023269"/>
    </source>
</evidence>
<evidence type="ECO:0000256" key="10">
    <source>
        <dbReference type="ARBA" id="ARBA00022990"/>
    </source>
</evidence>
<dbReference type="GO" id="GO:0000786">
    <property type="term" value="C:nucleosome"/>
    <property type="evidence" value="ECO:0007669"/>
    <property type="project" value="UniProtKB-KW"/>
</dbReference>
<evidence type="ECO:0000256" key="9">
    <source>
        <dbReference type="ARBA" id="ARBA00022843"/>
    </source>
</evidence>
<evidence type="ECO:0000256" key="3">
    <source>
        <dbReference type="ARBA" id="ARBA00006846"/>
    </source>
</evidence>
<keyword evidence="14" id="KW-0379">Hydroxylation</keyword>
<keyword evidence="8" id="KW-0013">ADP-ribosylation</keyword>
<gene>
    <name evidence="17" type="ORF">E5288_WYG015085</name>
</gene>
<organism evidence="17 18">
    <name type="scientific">Bos mutus</name>
    <name type="common">wild yak</name>
    <dbReference type="NCBI Taxonomy" id="72004"/>
    <lineage>
        <taxon>Eukaryota</taxon>
        <taxon>Metazoa</taxon>
        <taxon>Chordata</taxon>
        <taxon>Craniata</taxon>
        <taxon>Vertebrata</taxon>
        <taxon>Euteleostomi</taxon>
        <taxon>Mammalia</taxon>
        <taxon>Eutheria</taxon>
        <taxon>Laurasiatheria</taxon>
        <taxon>Artiodactyla</taxon>
        <taxon>Ruminantia</taxon>
        <taxon>Pecora</taxon>
        <taxon>Bovidae</taxon>
        <taxon>Bovinae</taxon>
        <taxon>Bos</taxon>
    </lineage>
</organism>